<feature type="region of interest" description="Disordered" evidence="1">
    <location>
        <begin position="42"/>
        <end position="64"/>
    </location>
</feature>
<name>A0A319EXX9_ASPSB</name>
<proteinExistence type="predicted"/>
<dbReference type="VEuPathDB" id="FungiDB:BO78DRAFT_429178"/>
<dbReference type="EMBL" id="KZ826344">
    <property type="protein sequence ID" value="PYI07109.1"/>
    <property type="molecule type" value="Genomic_DNA"/>
</dbReference>
<evidence type="ECO:0000313" key="3">
    <source>
        <dbReference type="Proteomes" id="UP000248423"/>
    </source>
</evidence>
<gene>
    <name evidence="2" type="ORF">BO78DRAFT_429178</name>
</gene>
<evidence type="ECO:0000313" key="2">
    <source>
        <dbReference type="EMBL" id="PYI07109.1"/>
    </source>
</evidence>
<accession>A0A319EXX9</accession>
<organism evidence="2 3">
    <name type="scientific">Aspergillus sclerotiicarbonarius (strain CBS 121057 / IBT 28362)</name>
    <dbReference type="NCBI Taxonomy" id="1448318"/>
    <lineage>
        <taxon>Eukaryota</taxon>
        <taxon>Fungi</taxon>
        <taxon>Dikarya</taxon>
        <taxon>Ascomycota</taxon>
        <taxon>Pezizomycotina</taxon>
        <taxon>Eurotiomycetes</taxon>
        <taxon>Eurotiomycetidae</taxon>
        <taxon>Eurotiales</taxon>
        <taxon>Aspergillaceae</taxon>
        <taxon>Aspergillus</taxon>
        <taxon>Aspergillus subgen. Circumdati</taxon>
    </lineage>
</organism>
<protein>
    <submittedName>
        <fullName evidence="2">Uncharacterized protein</fullName>
    </submittedName>
</protein>
<keyword evidence="3" id="KW-1185">Reference proteome</keyword>
<reference evidence="2 3" key="1">
    <citation type="submission" date="2018-02" db="EMBL/GenBank/DDBJ databases">
        <title>The genomes of Aspergillus section Nigri reveals drivers in fungal speciation.</title>
        <authorList>
            <consortium name="DOE Joint Genome Institute"/>
            <person name="Vesth T.C."/>
            <person name="Nybo J."/>
            <person name="Theobald S."/>
            <person name="Brandl J."/>
            <person name="Frisvad J.C."/>
            <person name="Nielsen K.F."/>
            <person name="Lyhne E.K."/>
            <person name="Kogle M.E."/>
            <person name="Kuo A."/>
            <person name="Riley R."/>
            <person name="Clum A."/>
            <person name="Nolan M."/>
            <person name="Lipzen A."/>
            <person name="Salamov A."/>
            <person name="Henrissat B."/>
            <person name="Wiebenga A."/>
            <person name="De vries R.P."/>
            <person name="Grigoriev I.V."/>
            <person name="Mortensen U.H."/>
            <person name="Andersen M.R."/>
            <person name="Baker S.E."/>
        </authorList>
    </citation>
    <scope>NUCLEOTIDE SEQUENCE [LARGE SCALE GENOMIC DNA]</scope>
    <source>
        <strain evidence="2 3">CBS 121057</strain>
    </source>
</reference>
<sequence length="75" mass="8261">MCDVYEVTKMVGKETTVERITSECPEKPEGAAVDQCPKYQFHASGSSRQKKSLPGWASKQAARKRSQMALVLPAC</sequence>
<dbReference type="Proteomes" id="UP000248423">
    <property type="component" value="Unassembled WGS sequence"/>
</dbReference>
<dbReference type="AlphaFoldDB" id="A0A319EXX9"/>
<evidence type="ECO:0000256" key="1">
    <source>
        <dbReference type="SAM" id="MobiDB-lite"/>
    </source>
</evidence>